<sequence length="193" mass="22274">MGTSKKRQVHNLRGENERATLDRYPSPRISLELLKGTGELDDLKNEKIVEPASGMGHISKFLEANGFKVESSDLGDDSETYGTGGLDFLARTERCENIITNPPYRQAIEFLKHAISITDHKVIMLLRLNFLESQSRFEFFKQFPPAKVYVISKRLPHYDPVHKEWKSDASFSHMWMVFNNRDRIGATQLEWVM</sequence>
<gene>
    <name evidence="1" type="ORF">CRYO30217_00421</name>
</gene>
<dbReference type="Proteomes" id="UP000683507">
    <property type="component" value="Chromosome"/>
</dbReference>
<keyword evidence="2" id="KW-1185">Reference proteome</keyword>
<dbReference type="InterPro" id="IPR029063">
    <property type="entry name" value="SAM-dependent_MTases_sf"/>
</dbReference>
<evidence type="ECO:0000313" key="1">
    <source>
        <dbReference type="EMBL" id="CAG5077547.1"/>
    </source>
</evidence>
<evidence type="ECO:0000313" key="2">
    <source>
        <dbReference type="Proteomes" id="UP000683507"/>
    </source>
</evidence>
<accession>A0A916JJL5</accession>
<dbReference type="KEGG" id="ptan:CRYO30217_00421"/>
<protein>
    <submittedName>
        <fullName evidence="1">Uncharacterized protein</fullName>
    </submittedName>
</protein>
<proteinExistence type="predicted"/>
<dbReference type="AlphaFoldDB" id="A0A916JJL5"/>
<organism evidence="1 2">
    <name type="scientific">Parvicella tangerina</name>
    <dbReference type="NCBI Taxonomy" id="2829795"/>
    <lineage>
        <taxon>Bacteria</taxon>
        <taxon>Pseudomonadati</taxon>
        <taxon>Bacteroidota</taxon>
        <taxon>Flavobacteriia</taxon>
        <taxon>Flavobacteriales</taxon>
        <taxon>Parvicellaceae</taxon>
        <taxon>Parvicella</taxon>
    </lineage>
</organism>
<dbReference type="SUPFAM" id="SSF53335">
    <property type="entry name" value="S-adenosyl-L-methionine-dependent methyltransferases"/>
    <property type="match status" value="1"/>
</dbReference>
<name>A0A916JJL5_9FLAO</name>
<reference evidence="1" key="1">
    <citation type="submission" date="2021-04" db="EMBL/GenBank/DDBJ databases">
        <authorList>
            <person name="Rodrigo-Torres L."/>
            <person name="Arahal R. D."/>
            <person name="Lucena T."/>
        </authorList>
    </citation>
    <scope>NUCLEOTIDE SEQUENCE</scope>
    <source>
        <strain evidence="1">AS29M-1</strain>
    </source>
</reference>
<dbReference type="EMBL" id="OU015584">
    <property type="protein sequence ID" value="CAG5077547.1"/>
    <property type="molecule type" value="Genomic_DNA"/>
</dbReference>
<dbReference type="RefSeq" id="WP_258540656.1">
    <property type="nucleotide sequence ID" value="NZ_OU015584.1"/>
</dbReference>